<accession>A0ABV5ED72</accession>
<reference evidence="2 3" key="1">
    <citation type="submission" date="2024-01" db="EMBL/GenBank/DDBJ databases">
        <title>Genome mining of biosynthetic gene clusters to explore secondary metabolites of Streptomyces sp.</title>
        <authorList>
            <person name="Baig A."/>
            <person name="Ajitkumar Shintre N."/>
            <person name="Kumar H."/>
            <person name="Anbarasu A."/>
            <person name="Ramaiah S."/>
        </authorList>
    </citation>
    <scope>NUCLEOTIDE SEQUENCE [LARGE SCALE GENOMIC DNA]</scope>
    <source>
        <strain evidence="2 3">A57</strain>
    </source>
</reference>
<proteinExistence type="predicted"/>
<name>A0ABV5ED72_9ACTN</name>
<sequence length="94" mass="11328">MTDERRPDDRRWLDDPRHVTLIVRILTALCALALLADLFYSKHPYFSIEEWPAFYALYGFTGSVALVLTAKWLRRFLKRDEDYYEPQERNRDDD</sequence>
<dbReference type="Proteomes" id="UP001585080">
    <property type="component" value="Unassembled WGS sequence"/>
</dbReference>
<keyword evidence="1" id="KW-0812">Transmembrane</keyword>
<comment type="caution">
    <text evidence="2">The sequence shown here is derived from an EMBL/GenBank/DDBJ whole genome shotgun (WGS) entry which is preliminary data.</text>
</comment>
<keyword evidence="3" id="KW-1185">Reference proteome</keyword>
<evidence type="ECO:0000313" key="3">
    <source>
        <dbReference type="Proteomes" id="UP001585080"/>
    </source>
</evidence>
<gene>
    <name evidence="2" type="ORF">VSS16_19080</name>
</gene>
<feature type="transmembrane region" description="Helical" evidence="1">
    <location>
        <begin position="53"/>
        <end position="73"/>
    </location>
</feature>
<keyword evidence="1" id="KW-1133">Transmembrane helix</keyword>
<protein>
    <submittedName>
        <fullName evidence="2">Uncharacterized protein</fullName>
    </submittedName>
</protein>
<evidence type="ECO:0000313" key="2">
    <source>
        <dbReference type="EMBL" id="MFB8774807.1"/>
    </source>
</evidence>
<dbReference type="EMBL" id="JAYMRP010000015">
    <property type="protein sequence ID" value="MFB8774807.1"/>
    <property type="molecule type" value="Genomic_DNA"/>
</dbReference>
<evidence type="ECO:0000256" key="1">
    <source>
        <dbReference type="SAM" id="Phobius"/>
    </source>
</evidence>
<keyword evidence="1" id="KW-0472">Membrane</keyword>
<dbReference type="RefSeq" id="WP_376733494.1">
    <property type="nucleotide sequence ID" value="NZ_JAYMRP010000015.1"/>
</dbReference>
<organism evidence="2 3">
    <name type="scientific">Streptomyces broussonetiae</name>
    <dbReference type="NCBI Taxonomy" id="2686304"/>
    <lineage>
        <taxon>Bacteria</taxon>
        <taxon>Bacillati</taxon>
        <taxon>Actinomycetota</taxon>
        <taxon>Actinomycetes</taxon>
        <taxon>Kitasatosporales</taxon>
        <taxon>Streptomycetaceae</taxon>
        <taxon>Streptomyces</taxon>
    </lineage>
</organism>
<feature type="transmembrane region" description="Helical" evidence="1">
    <location>
        <begin position="21"/>
        <end position="41"/>
    </location>
</feature>